<comment type="caution">
    <text evidence="3">The sequence shown here is derived from an EMBL/GenBank/DDBJ whole genome shotgun (WGS) entry which is preliminary data.</text>
</comment>
<dbReference type="Pfam" id="PF08924">
    <property type="entry name" value="Rv2525c_GlyHyd-like"/>
    <property type="match status" value="1"/>
</dbReference>
<dbReference type="EMBL" id="BONZ01000027">
    <property type="protein sequence ID" value="GIH14584.1"/>
    <property type="molecule type" value="Genomic_DNA"/>
</dbReference>
<dbReference type="Proteomes" id="UP000642748">
    <property type="component" value="Unassembled WGS sequence"/>
</dbReference>
<dbReference type="InterPro" id="IPR058502">
    <property type="entry name" value="PLL-like_beta-prop"/>
</dbReference>
<organism evidence="3 4">
    <name type="scientific">Rugosimonospora africana</name>
    <dbReference type="NCBI Taxonomy" id="556532"/>
    <lineage>
        <taxon>Bacteria</taxon>
        <taxon>Bacillati</taxon>
        <taxon>Actinomycetota</taxon>
        <taxon>Actinomycetes</taxon>
        <taxon>Micromonosporales</taxon>
        <taxon>Micromonosporaceae</taxon>
        <taxon>Rugosimonospora</taxon>
    </lineage>
</organism>
<gene>
    <name evidence="3" type="ORF">Raf01_27560</name>
</gene>
<dbReference type="SUPFAM" id="SSF89372">
    <property type="entry name" value="Fucose-specific lectin"/>
    <property type="match status" value="1"/>
</dbReference>
<name>A0A8J3QQC8_9ACTN</name>
<dbReference type="SUPFAM" id="SSF51445">
    <property type="entry name" value="(Trans)glycosidases"/>
    <property type="match status" value="1"/>
</dbReference>
<feature type="domain" description="PLL-like beta propeller" evidence="2">
    <location>
        <begin position="215"/>
        <end position="395"/>
    </location>
</feature>
<dbReference type="InterPro" id="IPR015020">
    <property type="entry name" value="Rv2525c-like_Glyco_Hydro-like"/>
</dbReference>
<keyword evidence="4" id="KW-1185">Reference proteome</keyword>
<accession>A0A8J3QQC8</accession>
<evidence type="ECO:0008006" key="5">
    <source>
        <dbReference type="Google" id="ProtNLM"/>
    </source>
</evidence>
<dbReference type="InterPro" id="IPR017853">
    <property type="entry name" value="GH"/>
</dbReference>
<dbReference type="Gene3D" id="3.20.20.80">
    <property type="entry name" value="Glycosidases"/>
    <property type="match status" value="1"/>
</dbReference>
<evidence type="ECO:0000313" key="3">
    <source>
        <dbReference type="EMBL" id="GIH14584.1"/>
    </source>
</evidence>
<dbReference type="Pfam" id="PF26607">
    <property type="entry name" value="DUF8189"/>
    <property type="match status" value="1"/>
</dbReference>
<evidence type="ECO:0000313" key="4">
    <source>
        <dbReference type="Proteomes" id="UP000642748"/>
    </source>
</evidence>
<dbReference type="CDD" id="cd22954">
    <property type="entry name" value="PLL_lectin"/>
    <property type="match status" value="1"/>
</dbReference>
<protein>
    <recommendedName>
        <fullName evidence="5">DUF1906 domain-containing protein</fullName>
    </recommendedName>
</protein>
<dbReference type="AlphaFoldDB" id="A0A8J3QQC8"/>
<dbReference type="Gene3D" id="2.120.10.70">
    <property type="entry name" value="Fucose-specific lectin"/>
    <property type="match status" value="2"/>
</dbReference>
<sequence length="493" mass="51572">MTRLGIDYSFSHPSPHTIRSTGYTFVCRYLSRNPAKNLTADEANQLINAGLHVVCNWEAAASAALNGFSQGVTDAQQAQSQAVACGMPPTRPIYFSVDFDASAAQQPAINAYFDGVASVLGLSRCGAYAGYHVIQRLFNAGKIVWGWQTYAWSSGHWDTRAHLRQVQNGITVGGAECDANEARVADFGQWGRLLPIKLGLAYDRWLVRTGDGHIRAYVHNTNNSMSSVDPSGAGWSPMGGNIGGTPAAVIDSAGHVQIYVRGADNSLQHVDPAGAGWSSMGGNIAGDPCAVLDRAGHVQIYVRGADSSLQHVDPSGAGWSSMGGQIAGNPAAIVDSAGNIQIYARAGSALWHVDPSGAGWSSMGGSIASDPAVVLDSAGHLQIYVRGRDNSLQHVDPSGAGWSSMGGQVAGSPTAVVDPDGHTQIYTRAANALWHVDPAGAGWESLRGDIAGDPVALVDEIGNVQVYVRGTDNTLQRELSGTNWSGLGGSIVN</sequence>
<evidence type="ECO:0000259" key="2">
    <source>
        <dbReference type="Pfam" id="PF26607"/>
    </source>
</evidence>
<evidence type="ECO:0000259" key="1">
    <source>
        <dbReference type="Pfam" id="PF08924"/>
    </source>
</evidence>
<feature type="domain" description="Rv2525c-like glycoside hydrolase-like" evidence="1">
    <location>
        <begin position="17"/>
        <end position="174"/>
    </location>
</feature>
<reference evidence="3" key="1">
    <citation type="submission" date="2021-01" db="EMBL/GenBank/DDBJ databases">
        <title>Whole genome shotgun sequence of Rugosimonospora africana NBRC 104875.</title>
        <authorList>
            <person name="Komaki H."/>
            <person name="Tamura T."/>
        </authorList>
    </citation>
    <scope>NUCLEOTIDE SEQUENCE</scope>
    <source>
        <strain evidence="3">NBRC 104875</strain>
    </source>
</reference>
<proteinExistence type="predicted"/>